<proteinExistence type="inferred from homology"/>
<dbReference type="Pfam" id="PF05226">
    <property type="entry name" value="CHASE2"/>
    <property type="match status" value="1"/>
</dbReference>
<dbReference type="SMART" id="SM00044">
    <property type="entry name" value="CYCc"/>
    <property type="match status" value="1"/>
</dbReference>
<evidence type="ECO:0000313" key="10">
    <source>
        <dbReference type="Proteomes" id="UP000199771"/>
    </source>
</evidence>
<feature type="transmembrane region" description="Helical" evidence="7">
    <location>
        <begin position="368"/>
        <end position="388"/>
    </location>
</feature>
<evidence type="ECO:0000256" key="4">
    <source>
        <dbReference type="ARBA" id="ARBA00022692"/>
    </source>
</evidence>
<keyword evidence="3" id="KW-1003">Cell membrane</keyword>
<feature type="domain" description="Guanylate cyclase" evidence="8">
    <location>
        <begin position="486"/>
        <end position="618"/>
    </location>
</feature>
<dbReference type="FunFam" id="3.30.70.1230:FF:000016">
    <property type="entry name" value="Adenylate/guanylate cyclase domain-containing protein"/>
    <property type="match status" value="1"/>
</dbReference>
<feature type="transmembrane region" description="Helical" evidence="7">
    <location>
        <begin position="421"/>
        <end position="445"/>
    </location>
</feature>
<evidence type="ECO:0000256" key="1">
    <source>
        <dbReference type="ARBA" id="ARBA00004196"/>
    </source>
</evidence>
<keyword evidence="10" id="KW-1185">Reference proteome</keyword>
<evidence type="ECO:0000256" key="6">
    <source>
        <dbReference type="ARBA" id="ARBA00023136"/>
    </source>
</evidence>
<dbReference type="CDD" id="cd07302">
    <property type="entry name" value="CHD"/>
    <property type="match status" value="1"/>
</dbReference>
<sequence length="742" mass="82498">MSKRSLIRLSISLAVFALFLLHTARWAPLRLLEVVEDFTYDARVLLTLPGTPDPKVVIVDLDERSLAAEGWPWSRDKLANLVDQLFDRYKVRVLGFDIVFSEPDDEALALWQRLLSQDFAQVPEVVARAEDIRRQLDYDARFAQALSGRPVVLGFFFKRFVPEGEQAATGALCAPLIDAQAARLYDVDFIKPQGYGGNVARLQAATPYCGFFDNPVAVEDDGVYRRVPLMQQYDGAVYPSLALSIVRLALGNPPVELEFEPPDVRTSLHLERVRIGSLAVPVDEHVAAYVPYRGDNRTFHYVSAVDVLHGTVANPALLDGAIVLMGTSAAGLLDLRSTPVNKVFTGVEVHANLVSGMLENRIHQRAPYYMGIEAVMHLAIALLLAWAFSKLSAPASAAIGFGAIAAIIALALGLWSKAQFIMPLGVPVIFTLALFMAHLLYGYFIESRGKREIARLFGQYVPPELVEEMAAHPDSISMEGESREMTVLFSDVRGFTSISEKLDARELARLMNRFLTQQTGVIQRHRGTIDKYMGDAIMAFWGAPLPDSGHAVHALLAAMEMVRSVRELDAEFEARGWPKLHIGVGLSTGKMNVGNMGSEFRMAYTVMGDAVNLGSRLEGLTKEYGVSIICSEATRLAAPSDWAFRELDLVRVKGKQEPVAIYEPMGPKDALDPALRQDLARHRGALKLYRAQQWDAAELEFFQLQQSGRPHRVYELFIERIMYLREHPPGKDWDGAFTFTHK</sequence>
<evidence type="ECO:0000259" key="8">
    <source>
        <dbReference type="PROSITE" id="PS50125"/>
    </source>
</evidence>
<dbReference type="STRING" id="1076937.SAMN04488120_103244"/>
<dbReference type="SUPFAM" id="SSF55073">
    <property type="entry name" value="Nucleotide cyclase"/>
    <property type="match status" value="1"/>
</dbReference>
<evidence type="ECO:0000256" key="3">
    <source>
        <dbReference type="ARBA" id="ARBA00022475"/>
    </source>
</evidence>
<organism evidence="9 10">
    <name type="scientific">Fontimonas thermophila</name>
    <dbReference type="NCBI Taxonomy" id="1076937"/>
    <lineage>
        <taxon>Bacteria</taxon>
        <taxon>Pseudomonadati</taxon>
        <taxon>Pseudomonadota</taxon>
        <taxon>Gammaproteobacteria</taxon>
        <taxon>Nevskiales</taxon>
        <taxon>Nevskiaceae</taxon>
        <taxon>Fontimonas</taxon>
    </lineage>
</organism>
<dbReference type="GO" id="GO:0030313">
    <property type="term" value="C:cell envelope"/>
    <property type="evidence" value="ECO:0007669"/>
    <property type="project" value="UniProtKB-SubCell"/>
</dbReference>
<dbReference type="RefSeq" id="WP_200769518.1">
    <property type="nucleotide sequence ID" value="NZ_FOOC01000003.1"/>
</dbReference>
<dbReference type="InterPro" id="IPR001054">
    <property type="entry name" value="A/G_cyclase"/>
</dbReference>
<dbReference type="Pfam" id="PF00211">
    <property type="entry name" value="Guanylate_cyc"/>
    <property type="match status" value="1"/>
</dbReference>
<comment type="similarity">
    <text evidence="2">Belongs to the adenylyl cyclase class-3 family.</text>
</comment>
<dbReference type="GO" id="GO:0035556">
    <property type="term" value="P:intracellular signal transduction"/>
    <property type="evidence" value="ECO:0007669"/>
    <property type="project" value="InterPro"/>
</dbReference>
<evidence type="ECO:0000256" key="7">
    <source>
        <dbReference type="SAM" id="Phobius"/>
    </source>
</evidence>
<accession>A0A1I2IGU1</accession>
<dbReference type="GO" id="GO:0006171">
    <property type="term" value="P:cAMP biosynthetic process"/>
    <property type="evidence" value="ECO:0007669"/>
    <property type="project" value="TreeGrafter"/>
</dbReference>
<dbReference type="InterPro" id="IPR007890">
    <property type="entry name" value="CHASE2"/>
</dbReference>
<dbReference type="PANTHER" id="PTHR43081:SF1">
    <property type="entry name" value="ADENYLATE CYCLASE, TERMINAL-DIFFERENTIATION SPECIFIC"/>
    <property type="match status" value="1"/>
</dbReference>
<feature type="transmembrane region" description="Helical" evidence="7">
    <location>
        <begin position="395"/>
        <end position="415"/>
    </location>
</feature>
<dbReference type="EMBL" id="FOOC01000003">
    <property type="protein sequence ID" value="SFF40277.1"/>
    <property type="molecule type" value="Genomic_DNA"/>
</dbReference>
<dbReference type="PANTHER" id="PTHR43081">
    <property type="entry name" value="ADENYLATE CYCLASE, TERMINAL-DIFFERENTIATION SPECIFIC-RELATED"/>
    <property type="match status" value="1"/>
</dbReference>
<dbReference type="GO" id="GO:0004016">
    <property type="term" value="F:adenylate cyclase activity"/>
    <property type="evidence" value="ECO:0007669"/>
    <property type="project" value="UniProtKB-ARBA"/>
</dbReference>
<gene>
    <name evidence="9" type="ORF">SAMN04488120_103244</name>
</gene>
<keyword evidence="4 7" id="KW-0812">Transmembrane</keyword>
<dbReference type="AlphaFoldDB" id="A0A1I2IGU1"/>
<evidence type="ECO:0000256" key="5">
    <source>
        <dbReference type="ARBA" id="ARBA00022989"/>
    </source>
</evidence>
<evidence type="ECO:0000313" key="9">
    <source>
        <dbReference type="EMBL" id="SFF40277.1"/>
    </source>
</evidence>
<keyword evidence="6 7" id="KW-0472">Membrane</keyword>
<dbReference type="Proteomes" id="UP000199771">
    <property type="component" value="Unassembled WGS sequence"/>
</dbReference>
<dbReference type="InterPro" id="IPR029787">
    <property type="entry name" value="Nucleotide_cyclase"/>
</dbReference>
<dbReference type="InterPro" id="IPR050697">
    <property type="entry name" value="Adenylyl/Guanylyl_Cyclase_3/4"/>
</dbReference>
<keyword evidence="5 7" id="KW-1133">Transmembrane helix</keyword>
<comment type="subcellular location">
    <subcellularLocation>
        <location evidence="1">Cell envelope</location>
    </subcellularLocation>
</comment>
<dbReference type="PROSITE" id="PS50125">
    <property type="entry name" value="GUANYLATE_CYCLASE_2"/>
    <property type="match status" value="1"/>
</dbReference>
<evidence type="ECO:0000256" key="2">
    <source>
        <dbReference type="ARBA" id="ARBA00005381"/>
    </source>
</evidence>
<protein>
    <submittedName>
        <fullName evidence="9">Adenylate cyclase</fullName>
    </submittedName>
</protein>
<name>A0A1I2IGU1_9GAMM</name>
<dbReference type="Gene3D" id="3.30.70.1230">
    <property type="entry name" value="Nucleotide cyclase"/>
    <property type="match status" value="1"/>
</dbReference>
<reference evidence="9 10" key="1">
    <citation type="submission" date="2016-10" db="EMBL/GenBank/DDBJ databases">
        <authorList>
            <person name="de Groot N.N."/>
        </authorList>
    </citation>
    <scope>NUCLEOTIDE SEQUENCE [LARGE SCALE GENOMIC DNA]</scope>
    <source>
        <strain evidence="9 10">DSM 23609</strain>
    </source>
</reference>
<dbReference type="SMART" id="SM01080">
    <property type="entry name" value="CHASE2"/>
    <property type="match status" value="1"/>
</dbReference>